<dbReference type="PANTHER" id="PTHR30469">
    <property type="entry name" value="MULTIDRUG RESISTANCE PROTEIN MDTA"/>
    <property type="match status" value="1"/>
</dbReference>
<evidence type="ECO:0000259" key="2">
    <source>
        <dbReference type="Pfam" id="PF25973"/>
    </source>
</evidence>
<dbReference type="InterPro" id="IPR006143">
    <property type="entry name" value="RND_pump_MFP"/>
</dbReference>
<evidence type="ECO:0000256" key="1">
    <source>
        <dbReference type="ARBA" id="ARBA00009477"/>
    </source>
</evidence>
<dbReference type="Gene3D" id="2.40.50.100">
    <property type="match status" value="1"/>
</dbReference>
<dbReference type="InterPro" id="IPR058637">
    <property type="entry name" value="YknX-like_C"/>
</dbReference>
<dbReference type="Proteomes" id="UP000538147">
    <property type="component" value="Unassembled WGS sequence"/>
</dbReference>
<dbReference type="GO" id="GO:0015562">
    <property type="term" value="F:efflux transmembrane transporter activity"/>
    <property type="evidence" value="ECO:0007669"/>
    <property type="project" value="TreeGrafter"/>
</dbReference>
<dbReference type="Pfam" id="PF25973">
    <property type="entry name" value="BSH_CzcB"/>
    <property type="match status" value="1"/>
</dbReference>
<feature type="domain" description="CzcB-like barrel-sandwich hybrid" evidence="2">
    <location>
        <begin position="83"/>
        <end position="201"/>
    </location>
</feature>
<dbReference type="PANTHER" id="PTHR30469:SF15">
    <property type="entry name" value="HLYD FAMILY OF SECRETION PROTEINS"/>
    <property type="match status" value="1"/>
</dbReference>
<dbReference type="RefSeq" id="WP_184199617.1">
    <property type="nucleotide sequence ID" value="NZ_JACIIV010000014.1"/>
</dbReference>
<dbReference type="NCBIfam" id="TIGR01730">
    <property type="entry name" value="RND_mfp"/>
    <property type="match status" value="1"/>
</dbReference>
<comment type="caution">
    <text evidence="4">The sequence shown here is derived from an EMBL/GenBank/DDBJ whole genome shotgun (WGS) entry which is preliminary data.</text>
</comment>
<dbReference type="SUPFAM" id="SSF111369">
    <property type="entry name" value="HlyD-like secretion proteins"/>
    <property type="match status" value="1"/>
</dbReference>
<dbReference type="Gene3D" id="1.10.287.470">
    <property type="entry name" value="Helix hairpin bin"/>
    <property type="match status" value="1"/>
</dbReference>
<evidence type="ECO:0000313" key="5">
    <source>
        <dbReference type="Proteomes" id="UP000538147"/>
    </source>
</evidence>
<organism evidence="4 5">
    <name type="scientific">Polymorphobacter multimanifer</name>
    <dbReference type="NCBI Taxonomy" id="1070431"/>
    <lineage>
        <taxon>Bacteria</taxon>
        <taxon>Pseudomonadati</taxon>
        <taxon>Pseudomonadota</taxon>
        <taxon>Alphaproteobacteria</taxon>
        <taxon>Sphingomonadales</taxon>
        <taxon>Sphingosinicellaceae</taxon>
        <taxon>Polymorphobacter</taxon>
    </lineage>
</organism>
<comment type="similarity">
    <text evidence="1">Belongs to the membrane fusion protein (MFP) (TC 8.A.1) family.</text>
</comment>
<evidence type="ECO:0000259" key="3">
    <source>
        <dbReference type="Pfam" id="PF25989"/>
    </source>
</evidence>
<accession>A0A841LGD5</accession>
<feature type="domain" description="YknX-like C-terminal permuted SH3-like" evidence="3">
    <location>
        <begin position="300"/>
        <end position="368"/>
    </location>
</feature>
<dbReference type="EMBL" id="JACIIV010000014">
    <property type="protein sequence ID" value="MBB6228028.1"/>
    <property type="molecule type" value="Genomic_DNA"/>
</dbReference>
<gene>
    <name evidence="4" type="ORF">FHS79_002210</name>
</gene>
<dbReference type="InterPro" id="IPR058647">
    <property type="entry name" value="BSH_CzcB-like"/>
</dbReference>
<dbReference type="GO" id="GO:1990281">
    <property type="term" value="C:efflux pump complex"/>
    <property type="evidence" value="ECO:0007669"/>
    <property type="project" value="TreeGrafter"/>
</dbReference>
<reference evidence="4 5" key="1">
    <citation type="submission" date="2020-08" db="EMBL/GenBank/DDBJ databases">
        <title>Genomic Encyclopedia of Type Strains, Phase IV (KMG-IV): sequencing the most valuable type-strain genomes for metagenomic binning, comparative biology and taxonomic classification.</title>
        <authorList>
            <person name="Goeker M."/>
        </authorList>
    </citation>
    <scope>NUCLEOTIDE SEQUENCE [LARGE SCALE GENOMIC DNA]</scope>
    <source>
        <strain evidence="4 5">DSM 102189</strain>
    </source>
</reference>
<protein>
    <submittedName>
        <fullName evidence="4">RND family efflux transporter MFP subunit</fullName>
    </submittedName>
</protein>
<dbReference type="AlphaFoldDB" id="A0A841LGD5"/>
<proteinExistence type="inferred from homology"/>
<sequence length="370" mass="38571">MINRRGIHDIGWAAPLQRRRAVLWLAAGLCLAACSDDGVPAPAPAEAVLPVSLATVAPAFGANELRISGTVRLKRETALGFNAPGRIAAITVLEGEQVRQGQVLARLDLTSLDASTSTAQAELVRAQADHARLQGLFDKGWVTAPRVETARASLDSARARLRQTRFDEGLGVIRAPSSGTVLRRPLEPGQIVQPGQTVLVVGEASSGMVLRLPVADGDVARLRLGQPATVVLPALGDAPIIATVSEIGARGDDATGTFRVELSLPASANLRSGLIGEARLMLSAPPQGVAGSAERDLASVPATALFSVRADEGFVYVHDAATGRVRLRQVAVGAVRDNAVIITGGLKQGEHVVTSGPDRLRDGMRVKVAA</sequence>
<evidence type="ECO:0000313" key="4">
    <source>
        <dbReference type="EMBL" id="MBB6228028.1"/>
    </source>
</evidence>
<dbReference type="Gene3D" id="2.40.420.20">
    <property type="match status" value="1"/>
</dbReference>
<keyword evidence="5" id="KW-1185">Reference proteome</keyword>
<dbReference type="PRINTS" id="PR01490">
    <property type="entry name" value="RTXTOXIND"/>
</dbReference>
<dbReference type="Pfam" id="PF25989">
    <property type="entry name" value="YknX_C"/>
    <property type="match status" value="1"/>
</dbReference>
<name>A0A841LGD5_9SPHN</name>